<evidence type="ECO:0000256" key="1">
    <source>
        <dbReference type="ARBA" id="ARBA00023015"/>
    </source>
</evidence>
<keyword evidence="2" id="KW-0804">Transcription</keyword>
<accession>A0A834M294</accession>
<dbReference type="Proteomes" id="UP000626092">
    <property type="component" value="Unassembled WGS sequence"/>
</dbReference>
<gene>
    <name evidence="4" type="ORF">RHSIM_Rhsim01G0291300</name>
</gene>
<name>A0A834M294_RHOSS</name>
<comment type="similarity">
    <text evidence="3">Belongs to the GRAS family.</text>
</comment>
<dbReference type="AlphaFoldDB" id="A0A834M294"/>
<evidence type="ECO:0000313" key="5">
    <source>
        <dbReference type="Proteomes" id="UP000626092"/>
    </source>
</evidence>
<organism evidence="4 5">
    <name type="scientific">Rhododendron simsii</name>
    <name type="common">Sims's rhododendron</name>
    <dbReference type="NCBI Taxonomy" id="118357"/>
    <lineage>
        <taxon>Eukaryota</taxon>
        <taxon>Viridiplantae</taxon>
        <taxon>Streptophyta</taxon>
        <taxon>Embryophyta</taxon>
        <taxon>Tracheophyta</taxon>
        <taxon>Spermatophyta</taxon>
        <taxon>Magnoliopsida</taxon>
        <taxon>eudicotyledons</taxon>
        <taxon>Gunneridae</taxon>
        <taxon>Pentapetalae</taxon>
        <taxon>asterids</taxon>
        <taxon>Ericales</taxon>
        <taxon>Ericaceae</taxon>
        <taxon>Ericoideae</taxon>
        <taxon>Rhodoreae</taxon>
        <taxon>Rhododendron</taxon>
    </lineage>
</organism>
<dbReference type="InterPro" id="IPR005202">
    <property type="entry name" value="TF_GRAS"/>
</dbReference>
<protein>
    <submittedName>
        <fullName evidence="4">Uncharacterized protein</fullName>
    </submittedName>
</protein>
<evidence type="ECO:0000256" key="2">
    <source>
        <dbReference type="ARBA" id="ARBA00023163"/>
    </source>
</evidence>
<evidence type="ECO:0000313" key="4">
    <source>
        <dbReference type="EMBL" id="KAF7154498.1"/>
    </source>
</evidence>
<proteinExistence type="inferred from homology"/>
<feature type="region of interest" description="Leucine repeat II (LRII)" evidence="3">
    <location>
        <begin position="370"/>
        <end position="402"/>
    </location>
</feature>
<feature type="region of interest" description="SAW" evidence="3">
    <location>
        <begin position="505"/>
        <end position="581"/>
    </location>
</feature>
<evidence type="ECO:0000256" key="3">
    <source>
        <dbReference type="PROSITE-ProRule" id="PRU01191"/>
    </source>
</evidence>
<dbReference type="PROSITE" id="PS50985">
    <property type="entry name" value="GRAS"/>
    <property type="match status" value="1"/>
</dbReference>
<sequence>MANSPCSFPSFGISEIYRSYNSFTGYEKQESFSKRKQEELSGIENLGGTHSFCSEYGFYQENNPTGKRVNFATDIEPSFPEFAPSPPIYGPGILSGFEFDPTFLSTNQSLSEILGEEEEQSSFSVVSLQLLTNSASGIEKLKGEIRSDYEINYAGGQKLSTEEIMRVAGERFIQLSTQRVDDSSSMHIHPYGYAFSGLSFEDTQDVELVHLLLAAAEKVGYQQFASASRLLTSCEWLSSATGNPVRRVVSYFAGALRERIDRETGRFTSWKMEGNENYSMAGSGTRVSSNLALLKFHQELPFSQVMLFPGIQAILENIKSDTKIHLVDLRIRSGVQWVILMQALTERVLHPIENLKITAVGTTGGENMEETGKRLANFARSLNFPFSFNVVLLSDMKDLTTEHFNTEDGEAVVIYSQTILPSMISRPNCLENLMGVIRRLNPAIMVVIEVEANHNSPSFFNRFIEALFFYSALFDCLEEFGNQDDLYRITLEGKFFGDGIHNIVAAEGEERVNRNVKMSVWRAFFARFGMVGAELSESALYQANLIVKQFAFGSNCTLENDGKCLTVGWKGTPIHSLSTWKFL</sequence>
<keyword evidence="5" id="KW-1185">Reference proteome</keyword>
<dbReference type="EMBL" id="WJXA01000001">
    <property type="protein sequence ID" value="KAF7154498.1"/>
    <property type="molecule type" value="Genomic_DNA"/>
</dbReference>
<dbReference type="OrthoDB" id="770224at2759"/>
<reference evidence="4" key="1">
    <citation type="submission" date="2019-11" db="EMBL/GenBank/DDBJ databases">
        <authorList>
            <person name="Liu Y."/>
            <person name="Hou J."/>
            <person name="Li T.-Q."/>
            <person name="Guan C.-H."/>
            <person name="Wu X."/>
            <person name="Wu H.-Z."/>
            <person name="Ling F."/>
            <person name="Zhang R."/>
            <person name="Shi X.-G."/>
            <person name="Ren J.-P."/>
            <person name="Chen E.-F."/>
            <person name="Sun J.-M."/>
        </authorList>
    </citation>
    <scope>NUCLEOTIDE SEQUENCE</scope>
    <source>
        <strain evidence="4">Adult_tree_wgs_1</strain>
        <tissue evidence="4">Leaves</tissue>
    </source>
</reference>
<dbReference type="PANTHER" id="PTHR31636">
    <property type="entry name" value="OSJNBA0084A10.13 PROTEIN-RELATED"/>
    <property type="match status" value="1"/>
</dbReference>
<comment type="caution">
    <text evidence="3">Lacks conserved residue(s) required for the propagation of feature annotation.</text>
</comment>
<dbReference type="Pfam" id="PF03514">
    <property type="entry name" value="GRAS"/>
    <property type="match status" value="1"/>
</dbReference>
<comment type="caution">
    <text evidence="4">The sequence shown here is derived from an EMBL/GenBank/DDBJ whole genome shotgun (WGS) entry which is preliminary data.</text>
</comment>
<keyword evidence="1" id="KW-0805">Transcription regulation</keyword>